<dbReference type="EMBL" id="JAJFAZ020000007">
    <property type="protein sequence ID" value="KAI5317068.1"/>
    <property type="molecule type" value="Genomic_DNA"/>
</dbReference>
<evidence type="ECO:0000313" key="2">
    <source>
        <dbReference type="EMBL" id="KAI5317068.1"/>
    </source>
</evidence>
<sequence length="150" mass="16950">MVNANFPRPDQPRPRLDLGGSARAAVEKRAREISMDPKAKGKAKMYPEVAKVLEAKVSTKEEPPKAIVLCSRCQCEVTLEVVRPKPQEPTNEPTKGLIKEQTKDQVQVAKSRSFERNMITSLVENYGPHSPKGRMEVKPNKRPLNEYQDR</sequence>
<dbReference type="AlphaFoldDB" id="A0AAD4V370"/>
<organism evidence="2 3">
    <name type="scientific">Prunus dulcis</name>
    <name type="common">Almond</name>
    <name type="synonym">Amygdalus dulcis</name>
    <dbReference type="NCBI Taxonomy" id="3755"/>
    <lineage>
        <taxon>Eukaryota</taxon>
        <taxon>Viridiplantae</taxon>
        <taxon>Streptophyta</taxon>
        <taxon>Embryophyta</taxon>
        <taxon>Tracheophyta</taxon>
        <taxon>Spermatophyta</taxon>
        <taxon>Magnoliopsida</taxon>
        <taxon>eudicotyledons</taxon>
        <taxon>Gunneridae</taxon>
        <taxon>Pentapetalae</taxon>
        <taxon>rosids</taxon>
        <taxon>fabids</taxon>
        <taxon>Rosales</taxon>
        <taxon>Rosaceae</taxon>
        <taxon>Amygdaloideae</taxon>
        <taxon>Amygdaleae</taxon>
        <taxon>Prunus</taxon>
    </lineage>
</organism>
<feature type="region of interest" description="Disordered" evidence="1">
    <location>
        <begin position="85"/>
        <end position="105"/>
    </location>
</feature>
<name>A0AAD4V370_PRUDU</name>
<feature type="region of interest" description="Disordered" evidence="1">
    <location>
        <begin position="123"/>
        <end position="150"/>
    </location>
</feature>
<proteinExistence type="predicted"/>
<protein>
    <submittedName>
        <fullName evidence="2">Uncharacterized protein</fullName>
    </submittedName>
</protein>
<comment type="caution">
    <text evidence="2">The sequence shown here is derived from an EMBL/GenBank/DDBJ whole genome shotgun (WGS) entry which is preliminary data.</text>
</comment>
<feature type="region of interest" description="Disordered" evidence="1">
    <location>
        <begin position="1"/>
        <end position="43"/>
    </location>
</feature>
<reference evidence="2 3" key="1">
    <citation type="journal article" date="2022" name="G3 (Bethesda)">
        <title>Whole-genome sequence and methylome profiling of the almond [Prunus dulcis (Mill.) D.A. Webb] cultivar 'Nonpareil'.</title>
        <authorList>
            <person name="D'Amico-Willman K.M."/>
            <person name="Ouma W.Z."/>
            <person name="Meulia T."/>
            <person name="Sideli G.M."/>
            <person name="Gradziel T.M."/>
            <person name="Fresnedo-Ramirez J."/>
        </authorList>
    </citation>
    <scope>NUCLEOTIDE SEQUENCE [LARGE SCALE GENOMIC DNA]</scope>
    <source>
        <strain evidence="2">Clone GOH B32 T37-40</strain>
    </source>
</reference>
<accession>A0AAD4V370</accession>
<evidence type="ECO:0000313" key="3">
    <source>
        <dbReference type="Proteomes" id="UP001054821"/>
    </source>
</evidence>
<dbReference type="Proteomes" id="UP001054821">
    <property type="component" value="Chromosome 7"/>
</dbReference>
<feature type="compositionally biased region" description="Basic and acidic residues" evidence="1">
    <location>
        <begin position="25"/>
        <end position="39"/>
    </location>
</feature>
<gene>
    <name evidence="2" type="ORF">L3X38_036775</name>
</gene>
<keyword evidence="3" id="KW-1185">Reference proteome</keyword>
<feature type="compositionally biased region" description="Basic and acidic residues" evidence="1">
    <location>
        <begin position="133"/>
        <end position="150"/>
    </location>
</feature>
<evidence type="ECO:0000256" key="1">
    <source>
        <dbReference type="SAM" id="MobiDB-lite"/>
    </source>
</evidence>